<sequence length="571" mass="64315">MHNAQIGIGTLKNVNIMTKYSIFCVFFLFSMFVNSINAQPYVALDNRNKIELNEHNLWFQTQSLDTNPSFVALSKLHQNTNRVTSTFGGSGAYITKIKLTNTKGKKDTWFVNIHAVYLDVGTAYWQPEHGEAIPLENFGQMGSENPKLAHSQAFSLPLNQEESGTLWVYIQAKMFATPVVVELYSKKEFYRKQFLTNSITSISFTVMMTLALIAFFIYLRTKYLVTLACTGYIGIQGLGWFTASGSFGHLFTVSAFNPVYSGIVIFPFAIASASQFTKLLFNCPQEHPKLASTFNLLSIVCLILGLIMPFIPFTQSFLISHIIATIWIPLCVGTGIFMLAKKDFRAKYYLIGNLVYGLTLAGYILSHLYKIDWDISLEVIVQIALTIDCMCILLSLSEWLQIQQKEFHRSYAISRIDPLTQIGNRFAQNEKLASLKGHYCITFIDLDGFKKINDKLGHEEGDKVLIATADIMQKKLQGLGSIFRCGGDEFIWVVDIKTAQQIESILIQLSDLLLQTEKELKQRGWSEAGLSFGIATSFETLNQSECLSLADQRMYKYKQNKKLINGLAACS</sequence>
<dbReference type="SMART" id="SM00267">
    <property type="entry name" value="GGDEF"/>
    <property type="match status" value="1"/>
</dbReference>
<feature type="domain" description="GGDEF" evidence="3">
    <location>
        <begin position="437"/>
        <end position="571"/>
    </location>
</feature>
<dbReference type="RefSeq" id="WP_146791384.1">
    <property type="nucleotide sequence ID" value="NZ_VOLT01000015.1"/>
</dbReference>
<dbReference type="InterPro" id="IPR043128">
    <property type="entry name" value="Rev_trsase/Diguanyl_cyclase"/>
</dbReference>
<feature type="transmembrane region" description="Helical" evidence="2">
    <location>
        <begin position="224"/>
        <end position="247"/>
    </location>
</feature>
<evidence type="ECO:0000313" key="5">
    <source>
        <dbReference type="Proteomes" id="UP000321822"/>
    </source>
</evidence>
<evidence type="ECO:0000313" key="4">
    <source>
        <dbReference type="EMBL" id="TWX64080.1"/>
    </source>
</evidence>
<dbReference type="OrthoDB" id="5289013at2"/>
<dbReference type="CDD" id="cd01949">
    <property type="entry name" value="GGDEF"/>
    <property type="match status" value="1"/>
</dbReference>
<dbReference type="NCBIfam" id="TIGR00254">
    <property type="entry name" value="GGDEF"/>
    <property type="match status" value="1"/>
</dbReference>
<dbReference type="EC" id="2.7.7.65" evidence="1"/>
<dbReference type="InterPro" id="IPR000160">
    <property type="entry name" value="GGDEF_dom"/>
</dbReference>
<dbReference type="Pfam" id="PF07695">
    <property type="entry name" value="7TMR-DISM_7TM"/>
    <property type="match status" value="1"/>
</dbReference>
<dbReference type="InterPro" id="IPR011623">
    <property type="entry name" value="7TMR_DISM_rcpt_extracell_dom1"/>
</dbReference>
<dbReference type="GO" id="GO:0043709">
    <property type="term" value="P:cell adhesion involved in single-species biofilm formation"/>
    <property type="evidence" value="ECO:0007669"/>
    <property type="project" value="TreeGrafter"/>
</dbReference>
<dbReference type="PANTHER" id="PTHR45138">
    <property type="entry name" value="REGULATORY COMPONENTS OF SENSORY TRANSDUCTION SYSTEM"/>
    <property type="match status" value="1"/>
</dbReference>
<protein>
    <recommendedName>
        <fullName evidence="1">diguanylate cyclase</fullName>
        <ecNumber evidence="1">2.7.7.65</ecNumber>
    </recommendedName>
</protein>
<dbReference type="GO" id="GO:0005886">
    <property type="term" value="C:plasma membrane"/>
    <property type="evidence" value="ECO:0007669"/>
    <property type="project" value="TreeGrafter"/>
</dbReference>
<dbReference type="AlphaFoldDB" id="A0A5C6Q5P0"/>
<keyword evidence="2" id="KW-1133">Transmembrane helix</keyword>
<dbReference type="Pfam" id="PF00990">
    <property type="entry name" value="GGDEF"/>
    <property type="match status" value="1"/>
</dbReference>
<feature type="transmembrane region" description="Helical" evidence="2">
    <location>
        <begin position="194"/>
        <end position="217"/>
    </location>
</feature>
<dbReference type="EMBL" id="VOLT01000015">
    <property type="protein sequence ID" value="TWX64080.1"/>
    <property type="molecule type" value="Genomic_DNA"/>
</dbReference>
<proteinExistence type="predicted"/>
<dbReference type="Proteomes" id="UP000321822">
    <property type="component" value="Unassembled WGS sequence"/>
</dbReference>
<dbReference type="GO" id="GO:1902201">
    <property type="term" value="P:negative regulation of bacterial-type flagellum-dependent cell motility"/>
    <property type="evidence" value="ECO:0007669"/>
    <property type="project" value="TreeGrafter"/>
</dbReference>
<evidence type="ECO:0000256" key="2">
    <source>
        <dbReference type="SAM" id="Phobius"/>
    </source>
</evidence>
<name>A0A5C6Q5P0_9GAMM</name>
<evidence type="ECO:0000259" key="3">
    <source>
        <dbReference type="PROSITE" id="PS50887"/>
    </source>
</evidence>
<dbReference type="InterPro" id="IPR029787">
    <property type="entry name" value="Nucleotide_cyclase"/>
</dbReference>
<dbReference type="PANTHER" id="PTHR45138:SF6">
    <property type="entry name" value="DIGUANYLATE CYCLASE DGCN"/>
    <property type="match status" value="1"/>
</dbReference>
<evidence type="ECO:0000256" key="1">
    <source>
        <dbReference type="ARBA" id="ARBA00012528"/>
    </source>
</evidence>
<feature type="transmembrane region" description="Helical" evidence="2">
    <location>
        <begin position="259"/>
        <end position="281"/>
    </location>
</feature>
<dbReference type="PROSITE" id="PS50887">
    <property type="entry name" value="GGDEF"/>
    <property type="match status" value="1"/>
</dbReference>
<organism evidence="4 5">
    <name type="scientific">Colwellia demingiae</name>
    <dbReference type="NCBI Taxonomy" id="89401"/>
    <lineage>
        <taxon>Bacteria</taxon>
        <taxon>Pseudomonadati</taxon>
        <taxon>Pseudomonadota</taxon>
        <taxon>Gammaproteobacteria</taxon>
        <taxon>Alteromonadales</taxon>
        <taxon>Colwelliaceae</taxon>
        <taxon>Colwellia</taxon>
    </lineage>
</organism>
<dbReference type="GO" id="GO:0052621">
    <property type="term" value="F:diguanylate cyclase activity"/>
    <property type="evidence" value="ECO:0007669"/>
    <property type="project" value="UniProtKB-EC"/>
</dbReference>
<keyword evidence="2" id="KW-0812">Transmembrane</keyword>
<keyword evidence="2" id="KW-0472">Membrane</keyword>
<reference evidence="4 5" key="1">
    <citation type="submission" date="2019-07" db="EMBL/GenBank/DDBJ databases">
        <title>Genomes of sea-ice associated Colwellia species.</title>
        <authorList>
            <person name="Bowman J.P."/>
        </authorList>
    </citation>
    <scope>NUCLEOTIDE SEQUENCE [LARGE SCALE GENOMIC DNA]</scope>
    <source>
        <strain evidence="4 5">ACAM 459</strain>
    </source>
</reference>
<feature type="transmembrane region" description="Helical" evidence="2">
    <location>
        <begin position="348"/>
        <end position="369"/>
    </location>
</feature>
<accession>A0A5C6Q5P0</accession>
<dbReference type="InterPro" id="IPR050469">
    <property type="entry name" value="Diguanylate_Cyclase"/>
</dbReference>
<dbReference type="Gene3D" id="3.30.70.270">
    <property type="match status" value="1"/>
</dbReference>
<feature type="transmembrane region" description="Helical" evidence="2">
    <location>
        <begin position="375"/>
        <end position="396"/>
    </location>
</feature>
<feature type="transmembrane region" description="Helical" evidence="2">
    <location>
        <begin position="293"/>
        <end position="311"/>
    </location>
</feature>
<keyword evidence="5" id="KW-1185">Reference proteome</keyword>
<comment type="caution">
    <text evidence="4">The sequence shown here is derived from an EMBL/GenBank/DDBJ whole genome shotgun (WGS) entry which is preliminary data.</text>
</comment>
<dbReference type="SUPFAM" id="SSF55073">
    <property type="entry name" value="Nucleotide cyclase"/>
    <property type="match status" value="1"/>
</dbReference>
<feature type="transmembrane region" description="Helical" evidence="2">
    <location>
        <begin position="317"/>
        <end position="339"/>
    </location>
</feature>
<gene>
    <name evidence="4" type="ORF">ESZ36_20615</name>
</gene>